<dbReference type="PANTHER" id="PTHR43133">
    <property type="entry name" value="RNA POLYMERASE ECF-TYPE SIGMA FACTO"/>
    <property type="match status" value="1"/>
</dbReference>
<accession>A0ABW8TSU8</accession>
<dbReference type="InterPro" id="IPR013249">
    <property type="entry name" value="RNA_pol_sigma70_r4_t2"/>
</dbReference>
<dbReference type="RefSeq" id="WP_406764768.1">
    <property type="nucleotide sequence ID" value="NZ_JBJHZY010000001.1"/>
</dbReference>
<keyword evidence="8" id="KW-1185">Reference proteome</keyword>
<organism evidence="7 8">
    <name type="scientific">Candidatus Clostridium radicumherbarum</name>
    <dbReference type="NCBI Taxonomy" id="3381662"/>
    <lineage>
        <taxon>Bacteria</taxon>
        <taxon>Bacillati</taxon>
        <taxon>Bacillota</taxon>
        <taxon>Clostridia</taxon>
        <taxon>Eubacteriales</taxon>
        <taxon>Clostridiaceae</taxon>
        <taxon>Clostridium</taxon>
    </lineage>
</organism>
<reference evidence="7 8" key="1">
    <citation type="submission" date="2024-11" db="EMBL/GenBank/DDBJ databases">
        <authorList>
            <person name="Heng Y.C."/>
            <person name="Lim A.C.H."/>
            <person name="Lee J.K.Y."/>
            <person name="Kittelmann S."/>
        </authorList>
    </citation>
    <scope>NUCLEOTIDE SEQUENCE [LARGE SCALE GENOMIC DNA]</scope>
    <source>
        <strain evidence="7 8">WILCCON 0202</strain>
    </source>
</reference>
<dbReference type="PANTHER" id="PTHR43133:SF51">
    <property type="entry name" value="RNA POLYMERASE SIGMA FACTOR"/>
    <property type="match status" value="1"/>
</dbReference>
<evidence type="ECO:0000256" key="2">
    <source>
        <dbReference type="ARBA" id="ARBA00023015"/>
    </source>
</evidence>
<evidence type="ECO:0000256" key="3">
    <source>
        <dbReference type="ARBA" id="ARBA00023082"/>
    </source>
</evidence>
<evidence type="ECO:0000259" key="6">
    <source>
        <dbReference type="Pfam" id="PF08281"/>
    </source>
</evidence>
<dbReference type="Gene3D" id="1.10.10.10">
    <property type="entry name" value="Winged helix-like DNA-binding domain superfamily/Winged helix DNA-binding domain"/>
    <property type="match status" value="1"/>
</dbReference>
<dbReference type="InterPro" id="IPR013324">
    <property type="entry name" value="RNA_pol_sigma_r3/r4-like"/>
</dbReference>
<name>A0ABW8TSU8_9CLOT</name>
<comment type="caution">
    <text evidence="7">The sequence shown here is derived from an EMBL/GenBank/DDBJ whole genome shotgun (WGS) entry which is preliminary data.</text>
</comment>
<comment type="similarity">
    <text evidence="1">Belongs to the sigma-70 factor family. ECF subfamily.</text>
</comment>
<proteinExistence type="inferred from homology"/>
<evidence type="ECO:0000313" key="7">
    <source>
        <dbReference type="EMBL" id="MFL0268188.1"/>
    </source>
</evidence>
<feature type="domain" description="RNA polymerase sigma-70 region 2" evidence="5">
    <location>
        <begin position="21"/>
        <end position="88"/>
    </location>
</feature>
<dbReference type="NCBIfam" id="TIGR02937">
    <property type="entry name" value="sigma70-ECF"/>
    <property type="match status" value="1"/>
</dbReference>
<sequence length="194" mass="22927">MNEEELIDMVKNNDKAAFKILYETYSGKIYKTAYMIVNDNSYAHDIVQEVFIKIYMNINTLLHNSAFNSWIYRITINCCMKHIHDNSKTQLAYEDEELIEVSEEKSYLIPENSFMKSELHNEIMYYINKIPNLQRITIILFYYNDLTVKEIASAMKCSEGTVKARLSRGRKKLKILIDEKISKNETEVENYGFR</sequence>
<dbReference type="SUPFAM" id="SSF88659">
    <property type="entry name" value="Sigma3 and sigma4 domains of RNA polymerase sigma factors"/>
    <property type="match status" value="1"/>
</dbReference>
<gene>
    <name evidence="7" type="ORF">ACJDUH_08740</name>
</gene>
<dbReference type="InterPro" id="IPR007627">
    <property type="entry name" value="RNA_pol_sigma70_r2"/>
</dbReference>
<dbReference type="CDD" id="cd06171">
    <property type="entry name" value="Sigma70_r4"/>
    <property type="match status" value="1"/>
</dbReference>
<dbReference type="SUPFAM" id="SSF88946">
    <property type="entry name" value="Sigma2 domain of RNA polymerase sigma factors"/>
    <property type="match status" value="1"/>
</dbReference>
<dbReference type="EMBL" id="JBJHZY010000001">
    <property type="protein sequence ID" value="MFL0268188.1"/>
    <property type="molecule type" value="Genomic_DNA"/>
</dbReference>
<evidence type="ECO:0000313" key="8">
    <source>
        <dbReference type="Proteomes" id="UP001623661"/>
    </source>
</evidence>
<keyword evidence="4" id="KW-0804">Transcription</keyword>
<keyword evidence="3" id="KW-0731">Sigma factor</keyword>
<feature type="domain" description="RNA polymerase sigma factor 70 region 4 type 2" evidence="6">
    <location>
        <begin position="121"/>
        <end position="173"/>
    </location>
</feature>
<dbReference type="InterPro" id="IPR036388">
    <property type="entry name" value="WH-like_DNA-bd_sf"/>
</dbReference>
<evidence type="ECO:0000256" key="1">
    <source>
        <dbReference type="ARBA" id="ARBA00010641"/>
    </source>
</evidence>
<dbReference type="Proteomes" id="UP001623661">
    <property type="component" value="Unassembled WGS sequence"/>
</dbReference>
<evidence type="ECO:0000259" key="5">
    <source>
        <dbReference type="Pfam" id="PF04542"/>
    </source>
</evidence>
<keyword evidence="2" id="KW-0805">Transcription regulation</keyword>
<dbReference type="Gene3D" id="1.10.1740.10">
    <property type="match status" value="1"/>
</dbReference>
<dbReference type="InterPro" id="IPR039425">
    <property type="entry name" value="RNA_pol_sigma-70-like"/>
</dbReference>
<dbReference type="InterPro" id="IPR013325">
    <property type="entry name" value="RNA_pol_sigma_r2"/>
</dbReference>
<dbReference type="InterPro" id="IPR014284">
    <property type="entry name" value="RNA_pol_sigma-70_dom"/>
</dbReference>
<protein>
    <submittedName>
        <fullName evidence="7">RNA polymerase sigma factor</fullName>
    </submittedName>
</protein>
<dbReference type="Pfam" id="PF04542">
    <property type="entry name" value="Sigma70_r2"/>
    <property type="match status" value="1"/>
</dbReference>
<dbReference type="Pfam" id="PF08281">
    <property type="entry name" value="Sigma70_r4_2"/>
    <property type="match status" value="1"/>
</dbReference>
<evidence type="ECO:0000256" key="4">
    <source>
        <dbReference type="ARBA" id="ARBA00023163"/>
    </source>
</evidence>